<keyword evidence="3" id="KW-0732">Signal</keyword>
<dbReference type="RefSeq" id="WP_311652242.1">
    <property type="nucleotide sequence ID" value="NZ_JAVRIB010000005.1"/>
</dbReference>
<evidence type="ECO:0000313" key="5">
    <source>
        <dbReference type="EMBL" id="MDT0634465.1"/>
    </source>
</evidence>
<dbReference type="InterPro" id="IPR028203">
    <property type="entry name" value="PSII_CF48-like_dom"/>
</dbReference>
<gene>
    <name evidence="5" type="ORF">RM532_05810</name>
</gene>
<dbReference type="CDD" id="cd15482">
    <property type="entry name" value="Sialidase_non-viral"/>
    <property type="match status" value="1"/>
</dbReference>
<proteinExistence type="predicted"/>
<comment type="caution">
    <text evidence="5">The sequence shown here is derived from an EMBL/GenBank/DDBJ whole genome shotgun (WGS) entry which is preliminary data.</text>
</comment>
<keyword evidence="1" id="KW-0602">Photosynthesis</keyword>
<dbReference type="InterPro" id="IPR015943">
    <property type="entry name" value="WD40/YVTN_repeat-like_dom_sf"/>
</dbReference>
<dbReference type="PANTHER" id="PTHR47199">
    <property type="entry name" value="PHOTOSYSTEM II STABILITY/ASSEMBLY FACTOR HCF136, CHLOROPLASTIC"/>
    <property type="match status" value="1"/>
</dbReference>
<feature type="signal peptide" evidence="3">
    <location>
        <begin position="1"/>
        <end position="22"/>
    </location>
</feature>
<organism evidence="5 6">
    <name type="scientific">Spectribacter hydrogenoxidans</name>
    <dbReference type="NCBI Taxonomy" id="3075608"/>
    <lineage>
        <taxon>Bacteria</taxon>
        <taxon>Pseudomonadati</taxon>
        <taxon>Pseudomonadota</taxon>
        <taxon>Gammaproteobacteria</taxon>
        <taxon>Salinisphaerales</taxon>
        <taxon>Salinisphaeraceae</taxon>
        <taxon>Spectribacter</taxon>
    </lineage>
</organism>
<evidence type="ECO:0000259" key="4">
    <source>
        <dbReference type="Pfam" id="PF14870"/>
    </source>
</evidence>
<dbReference type="SUPFAM" id="SSF110296">
    <property type="entry name" value="Oligoxyloglucan reducing end-specific cellobiohydrolase"/>
    <property type="match status" value="1"/>
</dbReference>
<keyword evidence="2" id="KW-0604">Photosystem II</keyword>
<protein>
    <submittedName>
        <fullName evidence="5">YCF48-related protein</fullName>
    </submittedName>
</protein>
<sequence length="350" mass="37305">MMRNVIAATAAGLLIAAGTAAGQTDDAEAETRKAQPAEMMPLADQGIVNALARAGDHFVAAGERGHILLSDDGMQWRQVPVPVRGMLTRVVFRDATHGWATGWDGAVLRTTDGGETWSLVNFEPDWGKPYFDILPTGADSATLVGSNGLMRTTDDGGENWTLVDNDVFAAGFHLYDLAQLADGTLLIAGERGMIARSIDGESWDMLVPPYVGSYFGVLPVGEHGAVLYGLQGRVLFAEDVRALPVLDDPMAYDPFAAESITDPAVLESMGWRRLDNPSKESLFGGVIDDDGRLTLVGVDGAIVHGDLETGELHLIESPTAEPLSDVVLRGDELLLSGRTGLHTGGLTRKR</sequence>
<accession>A0ABU3BYW5</accession>
<evidence type="ECO:0000256" key="1">
    <source>
        <dbReference type="ARBA" id="ARBA00022531"/>
    </source>
</evidence>
<evidence type="ECO:0000313" key="6">
    <source>
        <dbReference type="Proteomes" id="UP001251857"/>
    </source>
</evidence>
<feature type="domain" description="Photosynthesis system II assembly factor Ycf48/Hcf136-like" evidence="4">
    <location>
        <begin position="74"/>
        <end position="213"/>
    </location>
</feature>
<dbReference type="Proteomes" id="UP001251857">
    <property type="component" value="Unassembled WGS sequence"/>
</dbReference>
<dbReference type="Pfam" id="PF14870">
    <property type="entry name" value="PSII_BNR"/>
    <property type="match status" value="1"/>
</dbReference>
<evidence type="ECO:0000256" key="3">
    <source>
        <dbReference type="SAM" id="SignalP"/>
    </source>
</evidence>
<dbReference type="PANTHER" id="PTHR47199:SF2">
    <property type="entry name" value="PHOTOSYSTEM II STABILITY_ASSEMBLY FACTOR HCF136, CHLOROPLASTIC"/>
    <property type="match status" value="1"/>
</dbReference>
<feature type="chain" id="PRO_5045292063" evidence="3">
    <location>
        <begin position="23"/>
        <end position="350"/>
    </location>
</feature>
<name>A0ABU3BYW5_9GAMM</name>
<dbReference type="EMBL" id="JAVRIB010000005">
    <property type="protein sequence ID" value="MDT0634465.1"/>
    <property type="molecule type" value="Genomic_DNA"/>
</dbReference>
<evidence type="ECO:0000256" key="2">
    <source>
        <dbReference type="ARBA" id="ARBA00023276"/>
    </source>
</evidence>
<dbReference type="Gene3D" id="2.130.10.10">
    <property type="entry name" value="YVTN repeat-like/Quinoprotein amine dehydrogenase"/>
    <property type="match status" value="1"/>
</dbReference>
<keyword evidence="6" id="KW-1185">Reference proteome</keyword>
<reference evidence="5 6" key="1">
    <citation type="submission" date="2023-09" db="EMBL/GenBank/DDBJ databases">
        <authorList>
            <person name="Rey-Velasco X."/>
        </authorList>
    </citation>
    <scope>NUCLEOTIDE SEQUENCE [LARGE SCALE GENOMIC DNA]</scope>
    <source>
        <strain evidence="5 6">W335</strain>
    </source>
</reference>